<dbReference type="Proteomes" id="UP000712281">
    <property type="component" value="Unassembled WGS sequence"/>
</dbReference>
<organism evidence="3 4">
    <name type="scientific">Brassica cretica</name>
    <name type="common">Mustard</name>
    <dbReference type="NCBI Taxonomy" id="69181"/>
    <lineage>
        <taxon>Eukaryota</taxon>
        <taxon>Viridiplantae</taxon>
        <taxon>Streptophyta</taxon>
        <taxon>Embryophyta</taxon>
        <taxon>Tracheophyta</taxon>
        <taxon>Spermatophyta</taxon>
        <taxon>Magnoliopsida</taxon>
        <taxon>eudicotyledons</taxon>
        <taxon>Gunneridae</taxon>
        <taxon>Pentapetalae</taxon>
        <taxon>rosids</taxon>
        <taxon>malvids</taxon>
        <taxon>Brassicales</taxon>
        <taxon>Brassicaceae</taxon>
        <taxon>Brassiceae</taxon>
        <taxon>Brassica</taxon>
    </lineage>
</organism>
<feature type="compositionally biased region" description="Polar residues" evidence="1">
    <location>
        <begin position="171"/>
        <end position="184"/>
    </location>
</feature>
<feature type="signal peptide" evidence="2">
    <location>
        <begin position="1"/>
        <end position="17"/>
    </location>
</feature>
<evidence type="ECO:0000313" key="3">
    <source>
        <dbReference type="EMBL" id="KAF2556202.1"/>
    </source>
</evidence>
<keyword evidence="2" id="KW-0732">Signal</keyword>
<proteinExistence type="predicted"/>
<evidence type="ECO:0000256" key="1">
    <source>
        <dbReference type="SAM" id="MobiDB-lite"/>
    </source>
</evidence>
<sequence>MMVAAACLWLKAALRWSFDRQVVLSVDDKLRASLDREAVSSEAELRSNQSFGRSSISCPQGEDSDRDHDVEAATSLVQNVEKEDQNRYDTFATKVKSSLDPLAPRKFSHLHITKINTSRQNPGHSCFTTKLLLLVKARVLNSQEPSRHKLVTSSQAYPLILLLAKTPSPPLRSNQSFGRSSISWPQGEDSDRDHDVEAATSLVQNVEKEDQNRYDTFATKVKSSLDPLAPRKFSHLHITKINRSRQNHGHSCFTTKLLLLVKARILNSQEPSRHKLVTSLQAYPLILLLAKTPSPPLVDLLLGFARSAEGDVVLNHVDLERYFSQPHGGRQLFERDFWILHTKRLDLGRRI</sequence>
<dbReference type="AlphaFoldDB" id="A0A8S9HIQ6"/>
<comment type="caution">
    <text evidence="3">The sequence shown here is derived from an EMBL/GenBank/DDBJ whole genome shotgun (WGS) entry which is preliminary data.</text>
</comment>
<reference evidence="3" key="1">
    <citation type="submission" date="2019-12" db="EMBL/GenBank/DDBJ databases">
        <title>Genome sequencing and annotation of Brassica cretica.</title>
        <authorList>
            <person name="Studholme D.J."/>
            <person name="Sarris P.F."/>
        </authorList>
    </citation>
    <scope>NUCLEOTIDE SEQUENCE</scope>
    <source>
        <strain evidence="3">PFS-001/15</strain>
        <tissue evidence="3">Leaf</tissue>
    </source>
</reference>
<protein>
    <submittedName>
        <fullName evidence="3">Uncharacterized protein</fullName>
    </submittedName>
</protein>
<dbReference type="EMBL" id="QGKW02001940">
    <property type="protein sequence ID" value="KAF2556202.1"/>
    <property type="molecule type" value="Genomic_DNA"/>
</dbReference>
<gene>
    <name evidence="3" type="ORF">F2Q68_00014015</name>
</gene>
<feature type="chain" id="PRO_5035857067" evidence="2">
    <location>
        <begin position="18"/>
        <end position="351"/>
    </location>
</feature>
<name>A0A8S9HIQ6_BRACR</name>
<evidence type="ECO:0000313" key="4">
    <source>
        <dbReference type="Proteomes" id="UP000712281"/>
    </source>
</evidence>
<evidence type="ECO:0000256" key="2">
    <source>
        <dbReference type="SAM" id="SignalP"/>
    </source>
</evidence>
<feature type="region of interest" description="Disordered" evidence="1">
    <location>
        <begin position="171"/>
        <end position="194"/>
    </location>
</feature>
<accession>A0A8S9HIQ6</accession>